<protein>
    <submittedName>
        <fullName evidence="1">Uncharacterized protein</fullName>
    </submittedName>
</protein>
<gene>
    <name evidence="1" type="ORF">HMPREF0495_00176</name>
</gene>
<reference evidence="1 2" key="1">
    <citation type="submission" date="2013-06" db="EMBL/GenBank/DDBJ databases">
        <authorList>
            <person name="Weinstock G."/>
            <person name="Sodergren E."/>
            <person name="Lobos E.A."/>
            <person name="Fulton L."/>
            <person name="Fulton R."/>
            <person name="Courtney L."/>
            <person name="Fronick C."/>
            <person name="O'Laughlin M."/>
            <person name="Godfrey J."/>
            <person name="Wilson R.M."/>
            <person name="Miner T."/>
            <person name="Farmer C."/>
            <person name="Delehaunty K."/>
            <person name="Cordes M."/>
            <person name="Minx P."/>
            <person name="Tomlinson C."/>
            <person name="Chen J."/>
            <person name="Wollam A."/>
            <person name="Pepin K.H."/>
            <person name="Bhonagiri V."/>
            <person name="Zhang X."/>
            <person name="Warren W."/>
            <person name="Mitreva M."/>
            <person name="Mardis E.R."/>
            <person name="Wilson R.K."/>
        </authorList>
    </citation>
    <scope>NUCLEOTIDE SEQUENCE [LARGE SCALE GENOMIC DNA]</scope>
    <source>
        <strain evidence="1 2">ATCC 14869</strain>
    </source>
</reference>
<organism evidence="1 2">
    <name type="scientific">Levilactobacillus brevis ATCC 14869 = DSM 20054</name>
    <dbReference type="NCBI Taxonomy" id="649758"/>
    <lineage>
        <taxon>Bacteria</taxon>
        <taxon>Bacillati</taxon>
        <taxon>Bacillota</taxon>
        <taxon>Bacilli</taxon>
        <taxon>Lactobacillales</taxon>
        <taxon>Lactobacillaceae</taxon>
        <taxon>Levilactobacillus</taxon>
    </lineage>
</organism>
<evidence type="ECO:0000313" key="1">
    <source>
        <dbReference type="EMBL" id="ERK45910.1"/>
    </source>
</evidence>
<dbReference type="PATRIC" id="fig|649758.3.peg.166"/>
<dbReference type="EMBL" id="AWVK01000005">
    <property type="protein sequence ID" value="ERK45910.1"/>
    <property type="molecule type" value="Genomic_DNA"/>
</dbReference>
<dbReference type="Proteomes" id="UP000016644">
    <property type="component" value="Unassembled WGS sequence"/>
</dbReference>
<evidence type="ECO:0000313" key="2">
    <source>
        <dbReference type="Proteomes" id="UP000016644"/>
    </source>
</evidence>
<dbReference type="AlphaFoldDB" id="U2P5Z5"/>
<comment type="caution">
    <text evidence="1">The sequence shown here is derived from an EMBL/GenBank/DDBJ whole genome shotgun (WGS) entry which is preliminary data.</text>
</comment>
<proteinExistence type="predicted"/>
<accession>U2P5Z5</accession>
<dbReference type="HOGENOM" id="CLU_3136947_0_0_9"/>
<sequence length="49" mass="5670">MAMEQSPLYRKVARAPNAVFFGKRAVFYGFFPVDYPQNTPLRRPVPQLP</sequence>
<name>U2P5Z5_LEVBR</name>